<gene>
    <name evidence="2" type="ORF">OEA41_006354</name>
</gene>
<feature type="region of interest" description="Disordered" evidence="1">
    <location>
        <begin position="1"/>
        <end position="58"/>
    </location>
</feature>
<proteinExistence type="predicted"/>
<dbReference type="AlphaFoldDB" id="A0AAD9Z7N9"/>
<reference evidence="2" key="1">
    <citation type="submission" date="2022-11" db="EMBL/GenBank/DDBJ databases">
        <title>Chromosomal genome sequence assembly and mating type (MAT) locus characterization of the leprose asexual lichenized fungus Lepraria neglecta (Nyl.) Erichsen.</title>
        <authorList>
            <person name="Allen J.L."/>
            <person name="Pfeffer B."/>
        </authorList>
    </citation>
    <scope>NUCLEOTIDE SEQUENCE</scope>
    <source>
        <strain evidence="2">Allen 5258</strain>
    </source>
</reference>
<dbReference type="EMBL" id="JASNWA010000007">
    <property type="protein sequence ID" value="KAK3173026.1"/>
    <property type="molecule type" value="Genomic_DNA"/>
</dbReference>
<comment type="caution">
    <text evidence="2">The sequence shown here is derived from an EMBL/GenBank/DDBJ whole genome shotgun (WGS) entry which is preliminary data.</text>
</comment>
<protein>
    <submittedName>
        <fullName evidence="2">Uncharacterized protein</fullName>
    </submittedName>
</protein>
<dbReference type="Proteomes" id="UP001276659">
    <property type="component" value="Unassembled WGS sequence"/>
</dbReference>
<evidence type="ECO:0000313" key="3">
    <source>
        <dbReference type="Proteomes" id="UP001276659"/>
    </source>
</evidence>
<sequence>MPKTARRTSGPNVAANRKEPYTKTSPKSTSKTDKENVDPKALSKSKALPKLDKSTKGNCRDIHLDEVKDEHLGYDNAATIRRNLKKLLEDKSTIPGTSKKWSQASMAAKMQELETRSHLVEYNENAIGPSARSLGNFMKKSGQMGGGDSPYYYWGYVMLEKLRIYNEEKTSKPREKAEQE</sequence>
<organism evidence="2 3">
    <name type="scientific">Lepraria neglecta</name>
    <dbReference type="NCBI Taxonomy" id="209136"/>
    <lineage>
        <taxon>Eukaryota</taxon>
        <taxon>Fungi</taxon>
        <taxon>Dikarya</taxon>
        <taxon>Ascomycota</taxon>
        <taxon>Pezizomycotina</taxon>
        <taxon>Lecanoromycetes</taxon>
        <taxon>OSLEUM clade</taxon>
        <taxon>Lecanoromycetidae</taxon>
        <taxon>Lecanorales</taxon>
        <taxon>Lecanorineae</taxon>
        <taxon>Stereocaulaceae</taxon>
        <taxon>Lepraria</taxon>
    </lineage>
</organism>
<name>A0AAD9Z7N9_9LECA</name>
<accession>A0AAD9Z7N9</accession>
<feature type="compositionally biased region" description="Basic and acidic residues" evidence="1">
    <location>
        <begin position="49"/>
        <end position="58"/>
    </location>
</feature>
<evidence type="ECO:0000313" key="2">
    <source>
        <dbReference type="EMBL" id="KAK3173026.1"/>
    </source>
</evidence>
<keyword evidence="3" id="KW-1185">Reference proteome</keyword>
<feature type="compositionally biased region" description="Low complexity" evidence="1">
    <location>
        <begin position="39"/>
        <end position="48"/>
    </location>
</feature>
<evidence type="ECO:0000256" key="1">
    <source>
        <dbReference type="SAM" id="MobiDB-lite"/>
    </source>
</evidence>